<dbReference type="GO" id="GO:0032787">
    <property type="term" value="P:monocarboxylic acid metabolic process"/>
    <property type="evidence" value="ECO:0007669"/>
    <property type="project" value="UniProtKB-ARBA"/>
</dbReference>
<dbReference type="PANTHER" id="PTHR42879">
    <property type="entry name" value="3-OXOACYL-(ACYL-CARRIER-PROTEIN) REDUCTASE"/>
    <property type="match status" value="1"/>
</dbReference>
<evidence type="ECO:0000256" key="2">
    <source>
        <dbReference type="ARBA" id="ARBA00023002"/>
    </source>
</evidence>
<dbReference type="Pfam" id="PF13561">
    <property type="entry name" value="adh_short_C2"/>
    <property type="match status" value="1"/>
</dbReference>
<dbReference type="InterPro" id="IPR036291">
    <property type="entry name" value="NAD(P)-bd_dom_sf"/>
</dbReference>
<keyword evidence="2" id="KW-0560">Oxidoreductase</keyword>
<reference evidence="3 4" key="1">
    <citation type="submission" date="2017-03" db="EMBL/GenBank/DDBJ databases">
        <title>Genome of strain Rhizobium sp. CNPSo 668.</title>
        <authorList>
            <person name="Ribeiro R."/>
        </authorList>
    </citation>
    <scope>NUCLEOTIDE SEQUENCE [LARGE SCALE GENOMIC DNA]</scope>
    <source>
        <strain evidence="3 4">CNPSo 668</strain>
    </source>
</reference>
<dbReference type="Proteomes" id="UP000197269">
    <property type="component" value="Unassembled WGS sequence"/>
</dbReference>
<proteinExistence type="inferred from homology"/>
<dbReference type="InterPro" id="IPR050259">
    <property type="entry name" value="SDR"/>
</dbReference>
<dbReference type="Gene3D" id="3.40.50.720">
    <property type="entry name" value="NAD(P)-binding Rossmann-like Domain"/>
    <property type="match status" value="1"/>
</dbReference>
<sequence length="260" mass="27141">MNLGLSNRRVLVTGGNSGLGAAISKAFAAEGARVAINYLLNPTEAERLVEEFTAAGGEALGLMADISDPEAVETMFGAMDSAWGGIDILVNNAGIDGGYALGWEADPDAWGRVVDINLKGTYLCAREALKRMVVQRSGVVLNTTSVHEVIAWSGYSAYAASKAAVSMMSKSLAQEAAPHGVRVLCIAPGAIRTPINQAVWQDAEGYRDLLTKIPLGRIGEPEDVANVVVMLASDAAGYMTGTTVFVDGGMTDYPSFAHGG</sequence>
<organism evidence="3 4">
    <name type="scientific">Rhizobium esperanzae</name>
    <dbReference type="NCBI Taxonomy" id="1967781"/>
    <lineage>
        <taxon>Bacteria</taxon>
        <taxon>Pseudomonadati</taxon>
        <taxon>Pseudomonadota</taxon>
        <taxon>Alphaproteobacteria</taxon>
        <taxon>Hyphomicrobiales</taxon>
        <taxon>Rhizobiaceae</taxon>
        <taxon>Rhizobium/Agrobacterium group</taxon>
        <taxon>Rhizobium</taxon>
    </lineage>
</organism>
<dbReference type="PRINTS" id="PR00080">
    <property type="entry name" value="SDRFAMILY"/>
</dbReference>
<gene>
    <name evidence="3" type="ORF">B5E41_23860</name>
</gene>
<dbReference type="PROSITE" id="PS00061">
    <property type="entry name" value="ADH_SHORT"/>
    <property type="match status" value="1"/>
</dbReference>
<dbReference type="RefSeq" id="WP_088396335.1">
    <property type="nucleotide sequence ID" value="NZ_MXPU01000018.1"/>
</dbReference>
<comment type="similarity">
    <text evidence="1">Belongs to the short-chain dehydrogenases/reductases (SDR) family.</text>
</comment>
<dbReference type="NCBIfam" id="NF009466">
    <property type="entry name" value="PRK12826.1-2"/>
    <property type="match status" value="1"/>
</dbReference>
<dbReference type="EMBL" id="MXPU01000018">
    <property type="protein sequence ID" value="OWO92274.1"/>
    <property type="molecule type" value="Genomic_DNA"/>
</dbReference>
<dbReference type="InterPro" id="IPR020904">
    <property type="entry name" value="Sc_DH/Rdtase_CS"/>
</dbReference>
<name>A0A246DPM2_9HYPH</name>
<comment type="caution">
    <text evidence="3">The sequence shown here is derived from an EMBL/GenBank/DDBJ whole genome shotgun (WGS) entry which is preliminary data.</text>
</comment>
<dbReference type="NCBIfam" id="NF005559">
    <property type="entry name" value="PRK07231.1"/>
    <property type="match status" value="1"/>
</dbReference>
<evidence type="ECO:0000256" key="1">
    <source>
        <dbReference type="ARBA" id="ARBA00006484"/>
    </source>
</evidence>
<dbReference type="PANTHER" id="PTHR42879:SF2">
    <property type="entry name" value="3-OXOACYL-[ACYL-CARRIER-PROTEIN] REDUCTASE FABG"/>
    <property type="match status" value="1"/>
</dbReference>
<evidence type="ECO:0000313" key="4">
    <source>
        <dbReference type="Proteomes" id="UP000197269"/>
    </source>
</evidence>
<dbReference type="GO" id="GO:0016491">
    <property type="term" value="F:oxidoreductase activity"/>
    <property type="evidence" value="ECO:0007669"/>
    <property type="project" value="UniProtKB-KW"/>
</dbReference>
<dbReference type="AlphaFoldDB" id="A0A246DPM2"/>
<dbReference type="PRINTS" id="PR00081">
    <property type="entry name" value="GDHRDH"/>
</dbReference>
<protein>
    <submittedName>
        <fullName evidence="3">Glucose dehydrogenase</fullName>
    </submittedName>
</protein>
<dbReference type="InterPro" id="IPR002347">
    <property type="entry name" value="SDR_fam"/>
</dbReference>
<dbReference type="FunFam" id="3.40.50.720:FF:000084">
    <property type="entry name" value="Short-chain dehydrogenase reductase"/>
    <property type="match status" value="1"/>
</dbReference>
<evidence type="ECO:0000313" key="3">
    <source>
        <dbReference type="EMBL" id="OWO92274.1"/>
    </source>
</evidence>
<dbReference type="SUPFAM" id="SSF51735">
    <property type="entry name" value="NAD(P)-binding Rossmann-fold domains"/>
    <property type="match status" value="1"/>
</dbReference>
<accession>A0A246DPM2</accession>